<evidence type="ECO:0000313" key="2">
    <source>
        <dbReference type="Proteomes" id="UP000199072"/>
    </source>
</evidence>
<dbReference type="Proteomes" id="UP000199072">
    <property type="component" value="Unassembled WGS sequence"/>
</dbReference>
<name>A0A1G7GE08_9SPHI</name>
<protein>
    <submittedName>
        <fullName evidence="1">Uncharacterized protein</fullName>
    </submittedName>
</protein>
<evidence type="ECO:0000313" key="1">
    <source>
        <dbReference type="EMBL" id="SDE86313.1"/>
    </source>
</evidence>
<sequence>MASLIVLLAACTKETKTLPTTHDNQGQVTESLRIKMDQQAANPKNPFDYIGYYHNIGLDSLRHFVKANKDTTRAGKYAYLSRYFKLNFGEDVKLVYRPKEKLACTDYKSIWLNQKVSPAAQGYWKALSEVPQTIKDLNHYDAYKQQLTAIESKIMADKLGADEKKNLLMTAAILRYSGYYWINAFANGEVAEHSGGSGMAMPDSFLRKIGGVITGICADASVVAAGYISGDYSIIGDAILWSEVCGYYTGWW</sequence>
<proteinExistence type="predicted"/>
<accession>A0A1G7GE08</accession>
<reference evidence="1 2" key="1">
    <citation type="submission" date="2016-10" db="EMBL/GenBank/DDBJ databases">
        <authorList>
            <person name="de Groot N.N."/>
        </authorList>
    </citation>
    <scope>NUCLEOTIDE SEQUENCE [LARGE SCALE GENOMIC DNA]</scope>
    <source>
        <strain evidence="1 2">47C3B</strain>
    </source>
</reference>
<keyword evidence="2" id="KW-1185">Reference proteome</keyword>
<gene>
    <name evidence="1" type="ORF">SAMN05216464_11098</name>
</gene>
<organism evidence="1 2">
    <name type="scientific">Mucilaginibacter pineti</name>
    <dbReference type="NCBI Taxonomy" id="1391627"/>
    <lineage>
        <taxon>Bacteria</taxon>
        <taxon>Pseudomonadati</taxon>
        <taxon>Bacteroidota</taxon>
        <taxon>Sphingobacteriia</taxon>
        <taxon>Sphingobacteriales</taxon>
        <taxon>Sphingobacteriaceae</taxon>
        <taxon>Mucilaginibacter</taxon>
    </lineage>
</organism>
<dbReference type="RefSeq" id="WP_091151961.1">
    <property type="nucleotide sequence ID" value="NZ_FNAI01000010.1"/>
</dbReference>
<dbReference type="EMBL" id="FNAI01000010">
    <property type="protein sequence ID" value="SDE86313.1"/>
    <property type="molecule type" value="Genomic_DNA"/>
</dbReference>
<dbReference type="AlphaFoldDB" id="A0A1G7GE08"/>